<proteinExistence type="predicted"/>
<feature type="transmembrane region" description="Helical" evidence="1">
    <location>
        <begin position="147"/>
        <end position="174"/>
    </location>
</feature>
<keyword evidence="1" id="KW-0472">Membrane</keyword>
<keyword evidence="1" id="KW-0812">Transmembrane</keyword>
<feature type="transmembrane region" description="Helical" evidence="1">
    <location>
        <begin position="180"/>
        <end position="198"/>
    </location>
</feature>
<keyword evidence="3" id="KW-1185">Reference proteome</keyword>
<dbReference type="Proteomes" id="UP000831785">
    <property type="component" value="Chromosome"/>
</dbReference>
<dbReference type="EMBL" id="CP095049">
    <property type="protein sequence ID" value="UOQ54336.1"/>
    <property type="molecule type" value="Genomic_DNA"/>
</dbReference>
<evidence type="ECO:0000313" key="3">
    <source>
        <dbReference type="Proteomes" id="UP000831785"/>
    </source>
</evidence>
<protein>
    <recommendedName>
        <fullName evidence="4">DUF3592 domain-containing protein</fullName>
    </recommendedName>
</protein>
<evidence type="ECO:0000256" key="1">
    <source>
        <dbReference type="SAM" id="Phobius"/>
    </source>
</evidence>
<feature type="transmembrane region" description="Helical" evidence="1">
    <location>
        <begin position="12"/>
        <end position="36"/>
    </location>
</feature>
<sequence>MLQNLFRWLGRLYSLLWTFIFVALLSVAAVLTWHFYQQEHLESQLRAGGQPVTVRVQQADRAPRAVWDGLGNFVYLGFTYHNQPYETRFVNDTLWLSEGDQVTLLYQPQLDVFGQVPSQQVSRPDRVVSRLIRWSAVPDFTKETKALALFGLVMVGLFFVGSGLLASLTGLTFIRTLARGVLVICLGAGALFFTYNTAQYYRYAAQLKATGQPLEVAVLDARQVSHGKRTNWYTYEASFRFKGQERVIPIEEADYEQLRAPNSRLAVRYEPTLNDFIAANYDPGIAELAPPLFLWLLLGLTIWPERSRPATEPGARAAAGPIG</sequence>
<name>A0ABY4FCF2_9BACT</name>
<reference evidence="2 3" key="1">
    <citation type="submission" date="2022-04" db="EMBL/GenBank/DDBJ databases">
        <title>Hymenobacter sp. isolated from the air.</title>
        <authorList>
            <person name="Won M."/>
            <person name="Lee C.-M."/>
            <person name="Woen H.-Y."/>
            <person name="Kwon S.-W."/>
        </authorList>
    </citation>
    <scope>NUCLEOTIDE SEQUENCE [LARGE SCALE GENOMIC DNA]</scope>
    <source>
        <strain evidence="3">5116 S-27</strain>
    </source>
</reference>
<keyword evidence="1" id="KW-1133">Transmembrane helix</keyword>
<accession>A0ABY4FCF2</accession>
<gene>
    <name evidence="2" type="ORF">MUN80_06145</name>
</gene>
<organism evidence="2 3">
    <name type="scientific">Hymenobacter cellulosivorans</name>
    <dbReference type="NCBI Taxonomy" id="2932249"/>
    <lineage>
        <taxon>Bacteria</taxon>
        <taxon>Pseudomonadati</taxon>
        <taxon>Bacteroidota</taxon>
        <taxon>Cytophagia</taxon>
        <taxon>Cytophagales</taxon>
        <taxon>Hymenobacteraceae</taxon>
        <taxon>Hymenobacter</taxon>
    </lineage>
</organism>
<evidence type="ECO:0008006" key="4">
    <source>
        <dbReference type="Google" id="ProtNLM"/>
    </source>
</evidence>
<evidence type="ECO:0000313" key="2">
    <source>
        <dbReference type="EMBL" id="UOQ54336.1"/>
    </source>
</evidence>
<dbReference type="RefSeq" id="WP_244721023.1">
    <property type="nucleotide sequence ID" value="NZ_CP095049.1"/>
</dbReference>